<protein>
    <recommendedName>
        <fullName evidence="7">TVP38/TMEM64 family membrane protein</fullName>
    </recommendedName>
</protein>
<feature type="domain" description="VTT" evidence="9">
    <location>
        <begin position="109"/>
        <end position="225"/>
    </location>
</feature>
<dbReference type="AlphaFoldDB" id="A0A439DPD6"/>
<feature type="transmembrane region" description="Helical" evidence="7">
    <location>
        <begin position="92"/>
        <end position="109"/>
    </location>
</feature>
<keyword evidence="11" id="KW-1185">Reference proteome</keyword>
<keyword evidence="6 7" id="KW-0472">Membrane</keyword>
<keyword evidence="5 7" id="KW-1133">Transmembrane helix</keyword>
<evidence type="ECO:0000256" key="4">
    <source>
        <dbReference type="ARBA" id="ARBA00022692"/>
    </source>
</evidence>
<evidence type="ECO:0000256" key="6">
    <source>
        <dbReference type="ARBA" id="ARBA00023136"/>
    </source>
</evidence>
<comment type="subcellular location">
    <subcellularLocation>
        <location evidence="1 7">Cell membrane</location>
        <topology evidence="1 7">Multi-pass membrane protein</topology>
    </subcellularLocation>
</comment>
<dbReference type="PANTHER" id="PTHR12677">
    <property type="entry name" value="GOLGI APPARATUS MEMBRANE PROTEIN TVP38-RELATED"/>
    <property type="match status" value="1"/>
</dbReference>
<evidence type="ECO:0000256" key="8">
    <source>
        <dbReference type="SAM" id="MobiDB-lite"/>
    </source>
</evidence>
<dbReference type="PANTHER" id="PTHR12677:SF59">
    <property type="entry name" value="GOLGI APPARATUS MEMBRANE PROTEIN TVP38-RELATED"/>
    <property type="match status" value="1"/>
</dbReference>
<gene>
    <name evidence="10" type="ORF">MELE44368_04840</name>
</gene>
<dbReference type="InterPro" id="IPR015414">
    <property type="entry name" value="TMEM64"/>
</dbReference>
<feature type="transmembrane region" description="Helical" evidence="7">
    <location>
        <begin position="57"/>
        <end position="80"/>
    </location>
</feature>
<dbReference type="Proteomes" id="UP000287177">
    <property type="component" value="Unassembled WGS sequence"/>
</dbReference>
<comment type="similarity">
    <text evidence="2 7">Belongs to the TVP38/TMEM64 family.</text>
</comment>
<evidence type="ECO:0000256" key="1">
    <source>
        <dbReference type="ARBA" id="ARBA00004651"/>
    </source>
</evidence>
<dbReference type="EMBL" id="ATDN01000034">
    <property type="protein sequence ID" value="RWA17473.1"/>
    <property type="molecule type" value="Genomic_DNA"/>
</dbReference>
<evidence type="ECO:0000256" key="2">
    <source>
        <dbReference type="ARBA" id="ARBA00008640"/>
    </source>
</evidence>
<evidence type="ECO:0000313" key="11">
    <source>
        <dbReference type="Proteomes" id="UP000287177"/>
    </source>
</evidence>
<accession>A0A439DPD6</accession>
<dbReference type="Pfam" id="PF09335">
    <property type="entry name" value="VTT_dom"/>
    <property type="match status" value="1"/>
</dbReference>
<name>A0A439DPD6_9MYCO</name>
<dbReference type="InterPro" id="IPR032816">
    <property type="entry name" value="VTT_dom"/>
</dbReference>
<reference evidence="10 11" key="1">
    <citation type="submission" date="2013-06" db="EMBL/GenBank/DDBJ databases">
        <title>The draft sequence of the Mycobacterium elephantis genome.</title>
        <authorList>
            <person name="Pettersson F.B."/>
            <person name="Das S."/>
            <person name="Dasgupta S."/>
            <person name="Bhattacharya A."/>
            <person name="Kirsebom L.A."/>
        </authorList>
    </citation>
    <scope>NUCLEOTIDE SEQUENCE [LARGE SCALE GENOMIC DNA]</scope>
    <source>
        <strain evidence="10 11">DSM 44368</strain>
    </source>
</reference>
<feature type="transmembrane region" description="Helical" evidence="7">
    <location>
        <begin position="207"/>
        <end position="228"/>
    </location>
</feature>
<evidence type="ECO:0000313" key="10">
    <source>
        <dbReference type="EMBL" id="RWA17473.1"/>
    </source>
</evidence>
<organism evidence="10 11">
    <name type="scientific">Mycolicibacterium elephantis DSM 44368</name>
    <dbReference type="NCBI Taxonomy" id="1335622"/>
    <lineage>
        <taxon>Bacteria</taxon>
        <taxon>Bacillati</taxon>
        <taxon>Actinomycetota</taxon>
        <taxon>Actinomycetes</taxon>
        <taxon>Mycobacteriales</taxon>
        <taxon>Mycobacteriaceae</taxon>
        <taxon>Mycolicibacterium</taxon>
    </lineage>
</organism>
<feature type="transmembrane region" description="Helical" evidence="7">
    <location>
        <begin position="234"/>
        <end position="252"/>
    </location>
</feature>
<evidence type="ECO:0000256" key="7">
    <source>
        <dbReference type="RuleBase" id="RU366058"/>
    </source>
</evidence>
<feature type="transmembrane region" description="Helical" evidence="7">
    <location>
        <begin position="121"/>
        <end position="153"/>
    </location>
</feature>
<evidence type="ECO:0000256" key="5">
    <source>
        <dbReference type="ARBA" id="ARBA00022989"/>
    </source>
</evidence>
<dbReference type="GO" id="GO:0005886">
    <property type="term" value="C:plasma membrane"/>
    <property type="evidence" value="ECO:0007669"/>
    <property type="project" value="UniProtKB-SubCell"/>
</dbReference>
<evidence type="ECO:0000259" key="9">
    <source>
        <dbReference type="Pfam" id="PF09335"/>
    </source>
</evidence>
<keyword evidence="4 7" id="KW-0812">Transmembrane</keyword>
<comment type="caution">
    <text evidence="10">The sequence shown here is derived from an EMBL/GenBank/DDBJ whole genome shotgun (WGS) entry which is preliminary data.</text>
</comment>
<proteinExistence type="inferred from homology"/>
<evidence type="ECO:0000256" key="3">
    <source>
        <dbReference type="ARBA" id="ARBA00022475"/>
    </source>
</evidence>
<keyword evidence="3 7" id="KW-1003">Cell membrane</keyword>
<feature type="region of interest" description="Disordered" evidence="8">
    <location>
        <begin position="282"/>
        <end position="307"/>
    </location>
</feature>
<sequence length="307" mass="31662">MIALRPLSAGQPTRAGADREGARGSVLLVGVNTVVRTLRAVRAAVIATAAGLPRRRVVTIGTVIVILVAFALFVPLPTAVQLRDWATSVGPWFPLAFLGAHIVVTVFPFPRTAFTLAAGLLFGPALGIPLAVAAATVSAVIALLVVRAVGWQLNSLVRHPRVDSLDARLRQRGWPTVISMRLIPAVPFSVLNYAAGASAVRTLPYTLATLVGLLPGTAAVVILGDALTGNVDPLLVLVSACTASVGIAGLVYEVRAHRRHHRGLTESVPPPALSVPYRACEPPPSRGDGVDAGVDGGVGAPGCTVGD</sequence>